<dbReference type="Proteomes" id="UP000260862">
    <property type="component" value="Unassembled WGS sequence"/>
</dbReference>
<comment type="caution">
    <text evidence="1">The sequence shown here is derived from an EMBL/GenBank/DDBJ whole genome shotgun (WGS) entry which is preliminary data.</text>
</comment>
<dbReference type="AlphaFoldDB" id="A0A3E4MZB1"/>
<dbReference type="CDD" id="cd13121">
    <property type="entry name" value="BF2867_like_C"/>
    <property type="match status" value="1"/>
</dbReference>
<dbReference type="InterPro" id="IPR042278">
    <property type="entry name" value="Mfa-like_1_N"/>
</dbReference>
<dbReference type="CDD" id="cd13120">
    <property type="entry name" value="BF2867_like_N"/>
    <property type="match status" value="1"/>
</dbReference>
<evidence type="ECO:0000313" key="2">
    <source>
        <dbReference type="Proteomes" id="UP000260862"/>
    </source>
</evidence>
<name>A0A3E4MZB1_9BACT</name>
<evidence type="ECO:0000313" key="1">
    <source>
        <dbReference type="EMBL" id="RGK54692.1"/>
    </source>
</evidence>
<proteinExistence type="predicted"/>
<reference evidence="1 2" key="1">
    <citation type="submission" date="2018-08" db="EMBL/GenBank/DDBJ databases">
        <title>A genome reference for cultivated species of the human gut microbiota.</title>
        <authorList>
            <person name="Zou Y."/>
            <person name="Xue W."/>
            <person name="Luo G."/>
        </authorList>
    </citation>
    <scope>NUCLEOTIDE SEQUENCE [LARGE SCALE GENOMIC DNA]</scope>
    <source>
        <strain evidence="1 2">TF10-3AC</strain>
    </source>
</reference>
<organism evidence="1 2">
    <name type="scientific">Phocaeicola plebeius</name>
    <dbReference type="NCBI Taxonomy" id="310297"/>
    <lineage>
        <taxon>Bacteria</taxon>
        <taxon>Pseudomonadati</taxon>
        <taxon>Bacteroidota</taxon>
        <taxon>Bacteroidia</taxon>
        <taxon>Bacteroidales</taxon>
        <taxon>Bacteroidaceae</taxon>
        <taxon>Phocaeicola</taxon>
    </lineage>
</organism>
<protein>
    <submittedName>
        <fullName evidence="1">Fimbrillin family protein</fullName>
    </submittedName>
</protein>
<dbReference type="RefSeq" id="WP_117673090.1">
    <property type="nucleotide sequence ID" value="NZ_CABOGR010000018.1"/>
</dbReference>
<gene>
    <name evidence="1" type="ORF">DXD04_10310</name>
</gene>
<dbReference type="Gene3D" id="2.60.40.2630">
    <property type="match status" value="1"/>
</dbReference>
<dbReference type="EMBL" id="QSQT01000018">
    <property type="protein sequence ID" value="RGK54692.1"/>
    <property type="molecule type" value="Genomic_DNA"/>
</dbReference>
<accession>A0A3E4MZB1</accession>
<keyword evidence="2" id="KW-1185">Reference proteome</keyword>
<dbReference type="PROSITE" id="PS51257">
    <property type="entry name" value="PROKAR_LIPOPROTEIN"/>
    <property type="match status" value="1"/>
</dbReference>
<dbReference type="Pfam" id="PF13149">
    <property type="entry name" value="Mfa_like_1"/>
    <property type="match status" value="1"/>
</dbReference>
<sequence>MKNISSMAALAALLLVSCGQDTDVKFAGDEGAKVTFSASINEQNSQDVSRVTGVTWDDGDEVSISCGPTQKNVFYRYNAADNSFTAINRFDEIWLLGNEEYDVTAYYPHVGEEGTVPPVQTVEITSENQDTPEERAAFDFLYASTKATKAEPNVHLNFNHAMSRVNLKFVPGTDPEGNPVTLTDIECYLVGIKRNGTFDTETGVAAVAEDAAVSDLRQMLNADNDYTFTAYLLPQTIGAEGLLIEATMRSTDGRRIYYSLEIPVSDWPEMKAGYSYNYTLTANDYTTPNDTPIVLEISGTDINPWTEVNKEETPDAKALGTEAYVNGAEWGEMENEEIVPEVK</sequence>
<dbReference type="Gene3D" id="2.60.40.2620">
    <property type="entry name" value="Fimbrillin-like"/>
    <property type="match status" value="1"/>
</dbReference>
<dbReference type="InterPro" id="IPR025049">
    <property type="entry name" value="Mfa-like_1"/>
</dbReference>